<dbReference type="RefSeq" id="WP_205002328.1">
    <property type="nucleotide sequence ID" value="NZ_JAFBER010000002.1"/>
</dbReference>
<evidence type="ECO:0000256" key="1">
    <source>
        <dbReference type="ARBA" id="ARBA00004413"/>
    </source>
</evidence>
<keyword evidence="6" id="KW-0145">Chemotaxis</keyword>
<dbReference type="InterPro" id="IPR012823">
    <property type="entry name" value="Flagell_FliJ"/>
</dbReference>
<keyword evidence="12" id="KW-0966">Cell projection</keyword>
<dbReference type="EMBL" id="JAFBER010000002">
    <property type="protein sequence ID" value="MBM7644358.1"/>
    <property type="molecule type" value="Genomic_DNA"/>
</dbReference>
<comment type="subcellular location">
    <subcellularLocation>
        <location evidence="1">Cell membrane</location>
        <topology evidence="1">Peripheral membrane protein</topology>
        <orientation evidence="1">Cytoplasmic side</orientation>
    </subcellularLocation>
</comment>
<keyword evidence="12" id="KW-0282">Flagellum</keyword>
<keyword evidence="5" id="KW-1003">Cell membrane</keyword>
<accession>A0ABS2PWD8</accession>
<dbReference type="InterPro" id="IPR053716">
    <property type="entry name" value="Flag_assembly_chemotaxis_eff"/>
</dbReference>
<evidence type="ECO:0000256" key="7">
    <source>
        <dbReference type="ARBA" id="ARBA00022795"/>
    </source>
</evidence>
<evidence type="ECO:0000313" key="12">
    <source>
        <dbReference type="EMBL" id="MBM7644358.1"/>
    </source>
</evidence>
<keyword evidence="13" id="KW-1185">Reference proteome</keyword>
<evidence type="ECO:0000256" key="9">
    <source>
        <dbReference type="ARBA" id="ARBA00023136"/>
    </source>
</evidence>
<evidence type="ECO:0000256" key="11">
    <source>
        <dbReference type="SAM" id="Coils"/>
    </source>
</evidence>
<proteinExistence type="inferred from homology"/>
<keyword evidence="8" id="KW-0653">Protein transport</keyword>
<sequence length="144" mass="17555">MPYKFSLQRVLNISENEKKQLESEYQLIYEGFEKLANKLLSLMKKKEEVQTRLQQSLQTMVTVDSIKWQIDYVESLERRIEEQQIKYEKARGKLEFFQSLIKEKMIEIKKYETLKEQKRINDLKDEKKREMKLMDETALLHFIN</sequence>
<dbReference type="Gene3D" id="1.10.287.1700">
    <property type="match status" value="1"/>
</dbReference>
<evidence type="ECO:0000256" key="6">
    <source>
        <dbReference type="ARBA" id="ARBA00022500"/>
    </source>
</evidence>
<keyword evidence="9" id="KW-0472">Membrane</keyword>
<dbReference type="Pfam" id="PF02050">
    <property type="entry name" value="FliJ"/>
    <property type="match status" value="1"/>
</dbReference>
<keyword evidence="4" id="KW-0813">Transport</keyword>
<keyword evidence="12" id="KW-0969">Cilium</keyword>
<keyword evidence="11" id="KW-0175">Coiled coil</keyword>
<evidence type="ECO:0000256" key="4">
    <source>
        <dbReference type="ARBA" id="ARBA00022448"/>
    </source>
</evidence>
<keyword evidence="7" id="KW-1005">Bacterial flagellum biogenesis</keyword>
<evidence type="ECO:0000256" key="5">
    <source>
        <dbReference type="ARBA" id="ARBA00022475"/>
    </source>
</evidence>
<comment type="similarity">
    <text evidence="2">Belongs to the FliJ family.</text>
</comment>
<reference evidence="12 13" key="1">
    <citation type="submission" date="2021-01" db="EMBL/GenBank/DDBJ databases">
        <title>Genomic Encyclopedia of Type Strains, Phase IV (KMG-IV): sequencing the most valuable type-strain genomes for metagenomic binning, comparative biology and taxonomic classification.</title>
        <authorList>
            <person name="Goeker M."/>
        </authorList>
    </citation>
    <scope>NUCLEOTIDE SEQUENCE [LARGE SCALE GENOMIC DNA]</scope>
    <source>
        <strain evidence="12 13">DSM 28236</strain>
    </source>
</reference>
<comment type="caution">
    <text evidence="12">The sequence shown here is derived from an EMBL/GenBank/DDBJ whole genome shotgun (WGS) entry which is preliminary data.</text>
</comment>
<name>A0ABS2PWD8_9BACL</name>
<evidence type="ECO:0000256" key="2">
    <source>
        <dbReference type="ARBA" id="ARBA00010004"/>
    </source>
</evidence>
<evidence type="ECO:0000313" key="13">
    <source>
        <dbReference type="Proteomes" id="UP000808914"/>
    </source>
</evidence>
<gene>
    <name evidence="12" type="ORF">JOD45_000551</name>
</gene>
<dbReference type="NCBIfam" id="TIGR02473">
    <property type="entry name" value="flagell_FliJ"/>
    <property type="match status" value="1"/>
</dbReference>
<evidence type="ECO:0000256" key="10">
    <source>
        <dbReference type="ARBA" id="ARBA00023225"/>
    </source>
</evidence>
<organism evidence="12 13">
    <name type="scientific">Scopulibacillus daqui</name>
    <dbReference type="NCBI Taxonomy" id="1469162"/>
    <lineage>
        <taxon>Bacteria</taxon>
        <taxon>Bacillati</taxon>
        <taxon>Bacillota</taxon>
        <taxon>Bacilli</taxon>
        <taxon>Bacillales</taxon>
        <taxon>Sporolactobacillaceae</taxon>
        <taxon>Scopulibacillus</taxon>
    </lineage>
</organism>
<feature type="coiled-coil region" evidence="11">
    <location>
        <begin position="4"/>
        <end position="100"/>
    </location>
</feature>
<protein>
    <recommendedName>
        <fullName evidence="3">Flagellar FliJ protein</fullName>
    </recommendedName>
</protein>
<evidence type="ECO:0000256" key="8">
    <source>
        <dbReference type="ARBA" id="ARBA00022927"/>
    </source>
</evidence>
<dbReference type="Proteomes" id="UP000808914">
    <property type="component" value="Unassembled WGS sequence"/>
</dbReference>
<keyword evidence="10" id="KW-1006">Bacterial flagellum protein export</keyword>
<evidence type="ECO:0000256" key="3">
    <source>
        <dbReference type="ARBA" id="ARBA00020392"/>
    </source>
</evidence>